<evidence type="ECO:0000313" key="4">
    <source>
        <dbReference type="Proteomes" id="UP000515135"/>
    </source>
</evidence>
<organism evidence="4 5">
    <name type="scientific">Branchiostoma belcheri</name>
    <name type="common">Amphioxus</name>
    <dbReference type="NCBI Taxonomy" id="7741"/>
    <lineage>
        <taxon>Eukaryota</taxon>
        <taxon>Metazoa</taxon>
        <taxon>Chordata</taxon>
        <taxon>Cephalochordata</taxon>
        <taxon>Leptocardii</taxon>
        <taxon>Amphioxiformes</taxon>
        <taxon>Branchiostomatidae</taxon>
        <taxon>Branchiostoma</taxon>
    </lineage>
</organism>
<evidence type="ECO:0000256" key="2">
    <source>
        <dbReference type="ARBA" id="ARBA00023157"/>
    </source>
</evidence>
<evidence type="ECO:0000256" key="1">
    <source>
        <dbReference type="ARBA" id="ARBA00022729"/>
    </source>
</evidence>
<evidence type="ECO:0000259" key="3">
    <source>
        <dbReference type="Pfam" id="PF23283"/>
    </source>
</evidence>
<dbReference type="GeneID" id="109475161"/>
<dbReference type="Pfam" id="PF23283">
    <property type="entry name" value="D8C_UMOD"/>
    <property type="match status" value="2"/>
</dbReference>
<dbReference type="PANTHER" id="PTHR36191:SF4">
    <property type="entry name" value="VWFD DOMAIN-CONTAINING PROTEIN"/>
    <property type="match status" value="1"/>
</dbReference>
<sequence>MEPAGTAMPTEVPPTWNRCGTNAPMWMNGQLPTLADGEVSRQACAYWEDNTCNWQATIQVRACDAGYFVYKLPATPNCNMVYCGASPVDPCSDYIVLNEAWRNVQQVNDGNEDRCDDGFGGEWYRFMEPAGTVMTTEVPPSWNRCGTDAPMWLNGQLPTLADGEVSYQACAYYEGDTCAWSATRHVRVRACRAGYFVFKLSDTSTCNLVYCGASVGE</sequence>
<feature type="domain" description="UMOD/GP2/OIT3-like D8C" evidence="3">
    <location>
        <begin position="16"/>
        <end position="83"/>
    </location>
</feature>
<feature type="domain" description="UMOD/GP2/OIT3-like D8C" evidence="3">
    <location>
        <begin position="141"/>
        <end position="211"/>
    </location>
</feature>
<dbReference type="PANTHER" id="PTHR36191">
    <property type="entry name" value="ENDO/EXONUCLEASE/PHOSPHATASE DOMAIN-CONTAINING PROTEIN-RELATED"/>
    <property type="match status" value="1"/>
</dbReference>
<keyword evidence="4" id="KW-1185">Reference proteome</keyword>
<keyword evidence="2" id="KW-1015">Disulfide bond</keyword>
<dbReference type="Proteomes" id="UP000515135">
    <property type="component" value="Unplaced"/>
</dbReference>
<keyword evidence="1" id="KW-0732">Signal</keyword>
<evidence type="ECO:0000313" key="5">
    <source>
        <dbReference type="RefSeq" id="XP_019631254.1"/>
    </source>
</evidence>
<name>A0A6P4ZBJ0_BRABE</name>
<dbReference type="OrthoDB" id="10043005at2759"/>
<dbReference type="KEGG" id="bbel:109475161"/>
<proteinExistence type="predicted"/>
<dbReference type="InterPro" id="IPR057774">
    <property type="entry name" value="D8C_UMOD/GP2/OIT3-like"/>
</dbReference>
<reference evidence="5" key="1">
    <citation type="submission" date="2025-08" db="UniProtKB">
        <authorList>
            <consortium name="RefSeq"/>
        </authorList>
    </citation>
    <scope>IDENTIFICATION</scope>
    <source>
        <tissue evidence="5">Gonad</tissue>
    </source>
</reference>
<accession>A0A6P4ZBJ0</accession>
<dbReference type="RefSeq" id="XP_019631254.1">
    <property type="nucleotide sequence ID" value="XM_019775695.1"/>
</dbReference>
<dbReference type="AlphaFoldDB" id="A0A6P4ZBJ0"/>
<gene>
    <name evidence="5" type="primary">LOC109475161</name>
</gene>
<protein>
    <submittedName>
        <fullName evidence="5">Oncoprotein-induced transcript 3 protein-like</fullName>
    </submittedName>
</protein>